<evidence type="ECO:0000313" key="11">
    <source>
        <dbReference type="Proteomes" id="UP000199611"/>
    </source>
</evidence>
<evidence type="ECO:0000256" key="3">
    <source>
        <dbReference type="ARBA" id="ARBA00012454"/>
    </source>
</evidence>
<organism evidence="10 11">
    <name type="scientific">Thermodesulforhabdus norvegica</name>
    <dbReference type="NCBI Taxonomy" id="39841"/>
    <lineage>
        <taxon>Bacteria</taxon>
        <taxon>Pseudomonadati</taxon>
        <taxon>Thermodesulfobacteriota</taxon>
        <taxon>Syntrophobacteria</taxon>
        <taxon>Syntrophobacterales</taxon>
        <taxon>Thermodesulforhabdaceae</taxon>
        <taxon>Thermodesulforhabdus</taxon>
    </lineage>
</organism>
<dbReference type="EC" id="2.5.1.17" evidence="3"/>
<evidence type="ECO:0000256" key="8">
    <source>
        <dbReference type="ARBA" id="ARBA00048555"/>
    </source>
</evidence>
<dbReference type="RefSeq" id="WP_093396138.1">
    <property type="nucleotide sequence ID" value="NZ_FOUU01000011.1"/>
</dbReference>
<evidence type="ECO:0000313" key="10">
    <source>
        <dbReference type="EMBL" id="SFN04015.1"/>
    </source>
</evidence>
<dbReference type="CDD" id="cd00561">
    <property type="entry name" value="CobA_ACA"/>
    <property type="match status" value="1"/>
</dbReference>
<comment type="similarity">
    <text evidence="2">Belongs to the Cob(I)alamin adenosyltransferase family.</text>
</comment>
<gene>
    <name evidence="10" type="ORF">SAMN05660836_02436</name>
</gene>
<sequence length="174" mass="19833">MKRKGLIVVFTGEGKGKTTAALGMALRAAGHNLDVGIFQFIKGSWHYGEMESIKRLPGVEMYRLGEGFTWKKEDTGRDAELAREGWKKARKAIMDGRYDMVILDEINYVFHHGFLDPVEVCDVLKNRPPQLHVVLTGNHAPQEIIDIADLVTEMRMIKHHYVDQQIKAQRGIEF</sequence>
<evidence type="ECO:0000256" key="7">
    <source>
        <dbReference type="ARBA" id="ARBA00033354"/>
    </source>
</evidence>
<name>A0A1I4VS90_9BACT</name>
<keyword evidence="10" id="KW-0808">Transferase</keyword>
<accession>A0A1I4VS90</accession>
<dbReference type="Pfam" id="PF02572">
    <property type="entry name" value="CobA_CobO_BtuR"/>
    <property type="match status" value="1"/>
</dbReference>
<dbReference type="EMBL" id="FOUU01000011">
    <property type="protein sequence ID" value="SFN04015.1"/>
    <property type="molecule type" value="Genomic_DNA"/>
</dbReference>
<dbReference type="PANTHER" id="PTHR46638">
    <property type="entry name" value="CORRINOID ADENOSYLTRANSFERASE"/>
    <property type="match status" value="1"/>
</dbReference>
<dbReference type="STRING" id="39841.SAMN05660836_02436"/>
<dbReference type="OrthoDB" id="9810309at2"/>
<dbReference type="Proteomes" id="UP000199611">
    <property type="component" value="Unassembled WGS sequence"/>
</dbReference>
<evidence type="ECO:0000256" key="2">
    <source>
        <dbReference type="ARBA" id="ARBA00007487"/>
    </source>
</evidence>
<dbReference type="InterPro" id="IPR003724">
    <property type="entry name" value="CblAdoTrfase_CobA"/>
</dbReference>
<evidence type="ECO:0000256" key="9">
    <source>
        <dbReference type="ARBA" id="ARBA00048692"/>
    </source>
</evidence>
<dbReference type="GO" id="GO:0005524">
    <property type="term" value="F:ATP binding"/>
    <property type="evidence" value="ECO:0007669"/>
    <property type="project" value="InterPro"/>
</dbReference>
<dbReference type="SUPFAM" id="SSF52540">
    <property type="entry name" value="P-loop containing nucleoside triphosphate hydrolases"/>
    <property type="match status" value="1"/>
</dbReference>
<evidence type="ECO:0000256" key="4">
    <source>
        <dbReference type="ARBA" id="ARBA00024929"/>
    </source>
</evidence>
<dbReference type="NCBIfam" id="NF004637">
    <property type="entry name" value="PRK05986.1"/>
    <property type="match status" value="1"/>
</dbReference>
<dbReference type="NCBIfam" id="TIGR00708">
    <property type="entry name" value="cobA"/>
    <property type="match status" value="1"/>
</dbReference>
<dbReference type="UniPathway" id="UPA00148">
    <property type="reaction ID" value="UER00233"/>
</dbReference>
<proteinExistence type="inferred from homology"/>
<comment type="catalytic activity">
    <reaction evidence="9">
        <text>2 cob(II)alamin + reduced [electron-transfer flavoprotein] + 2 ATP = 2 adenosylcob(III)alamin + 2 triphosphate + oxidized [electron-transfer flavoprotein] + 3 H(+)</text>
        <dbReference type="Rhea" id="RHEA:28671"/>
        <dbReference type="Rhea" id="RHEA-COMP:10685"/>
        <dbReference type="Rhea" id="RHEA-COMP:10686"/>
        <dbReference type="ChEBI" id="CHEBI:15378"/>
        <dbReference type="ChEBI" id="CHEBI:16304"/>
        <dbReference type="ChEBI" id="CHEBI:18036"/>
        <dbReference type="ChEBI" id="CHEBI:18408"/>
        <dbReference type="ChEBI" id="CHEBI:30616"/>
        <dbReference type="ChEBI" id="CHEBI:57692"/>
        <dbReference type="ChEBI" id="CHEBI:58307"/>
        <dbReference type="EC" id="2.5.1.17"/>
    </reaction>
</comment>
<evidence type="ECO:0000256" key="1">
    <source>
        <dbReference type="ARBA" id="ARBA00005121"/>
    </source>
</evidence>
<dbReference type="InterPro" id="IPR027417">
    <property type="entry name" value="P-loop_NTPase"/>
</dbReference>
<dbReference type="AlphaFoldDB" id="A0A1I4VS90"/>
<reference evidence="10 11" key="1">
    <citation type="submission" date="2016-10" db="EMBL/GenBank/DDBJ databases">
        <authorList>
            <person name="de Groot N.N."/>
        </authorList>
    </citation>
    <scope>NUCLEOTIDE SEQUENCE [LARGE SCALE GENOMIC DNA]</scope>
    <source>
        <strain evidence="10 11">DSM 9990</strain>
    </source>
</reference>
<dbReference type="GO" id="GO:0008817">
    <property type="term" value="F:corrinoid adenosyltransferase activity"/>
    <property type="evidence" value="ECO:0007669"/>
    <property type="project" value="UniProtKB-EC"/>
</dbReference>
<comment type="catalytic activity">
    <reaction evidence="8">
        <text>2 cob(II)yrinate a,c diamide + reduced [electron-transfer flavoprotein] + 2 ATP = 2 adenosylcob(III)yrinate a,c-diamide + 2 triphosphate + oxidized [electron-transfer flavoprotein] + 3 H(+)</text>
        <dbReference type="Rhea" id="RHEA:11528"/>
        <dbReference type="Rhea" id="RHEA-COMP:10685"/>
        <dbReference type="Rhea" id="RHEA-COMP:10686"/>
        <dbReference type="ChEBI" id="CHEBI:15378"/>
        <dbReference type="ChEBI" id="CHEBI:18036"/>
        <dbReference type="ChEBI" id="CHEBI:30616"/>
        <dbReference type="ChEBI" id="CHEBI:57692"/>
        <dbReference type="ChEBI" id="CHEBI:58307"/>
        <dbReference type="ChEBI" id="CHEBI:58503"/>
        <dbReference type="ChEBI" id="CHEBI:58537"/>
        <dbReference type="EC" id="2.5.1.17"/>
    </reaction>
</comment>
<evidence type="ECO:0000256" key="5">
    <source>
        <dbReference type="ARBA" id="ARBA00031529"/>
    </source>
</evidence>
<evidence type="ECO:0000256" key="6">
    <source>
        <dbReference type="ARBA" id="ARBA00033334"/>
    </source>
</evidence>
<comment type="pathway">
    <text evidence="1">Cofactor biosynthesis; adenosylcobalamin biosynthesis; adenosylcobalamin from cob(II)yrinate a,c-diamide: step 2/7.</text>
</comment>
<dbReference type="PIRSF" id="PIRSF015617">
    <property type="entry name" value="Adensltrnsf_CobA"/>
    <property type="match status" value="1"/>
</dbReference>
<dbReference type="PANTHER" id="PTHR46638:SF1">
    <property type="entry name" value="CORRINOID ADENOSYLTRANSFERASE"/>
    <property type="match status" value="1"/>
</dbReference>
<dbReference type="GO" id="GO:0009236">
    <property type="term" value="P:cobalamin biosynthetic process"/>
    <property type="evidence" value="ECO:0007669"/>
    <property type="project" value="UniProtKB-UniPathway"/>
</dbReference>
<keyword evidence="11" id="KW-1185">Reference proteome</keyword>
<protein>
    <recommendedName>
        <fullName evidence="3">corrinoid adenosyltransferase</fullName>
        <ecNumber evidence="3">2.5.1.17</ecNumber>
    </recommendedName>
    <alternativeName>
        <fullName evidence="5">Cob(II)alamin adenosyltransferase</fullName>
    </alternativeName>
    <alternativeName>
        <fullName evidence="7">Cob(II)yrinic acid a,c-diamide adenosyltransferase</fullName>
    </alternativeName>
    <alternativeName>
        <fullName evidence="6">Cobinamide/cobalamin adenosyltransferase</fullName>
    </alternativeName>
</protein>
<dbReference type="Gene3D" id="3.40.50.300">
    <property type="entry name" value="P-loop containing nucleotide triphosphate hydrolases"/>
    <property type="match status" value="1"/>
</dbReference>
<comment type="function">
    <text evidence="4">Required for both de novo synthesis of the corrin ring for the assimilation of exogenous corrinoids. Participates in the adenosylation of a variety of incomplete and complete corrinoids.</text>
</comment>